<dbReference type="AlphaFoldDB" id="A0A8H6L5I6"/>
<protein>
    <recommendedName>
        <fullName evidence="3">Cytochrome P450</fullName>
    </recommendedName>
</protein>
<evidence type="ECO:0008006" key="3">
    <source>
        <dbReference type="Google" id="ProtNLM"/>
    </source>
</evidence>
<dbReference type="SUPFAM" id="SSF48264">
    <property type="entry name" value="Cytochrome P450"/>
    <property type="match status" value="1"/>
</dbReference>
<keyword evidence="2" id="KW-1185">Reference proteome</keyword>
<dbReference type="GeneID" id="59287202"/>
<reference evidence="1 2" key="1">
    <citation type="journal article" date="2020" name="Genomics">
        <title>Complete, high-quality genomes from long-read metagenomic sequencing of two wolf lichen thalli reveals enigmatic genome architecture.</title>
        <authorList>
            <person name="McKenzie S.K."/>
            <person name="Walston R.F."/>
            <person name="Allen J.L."/>
        </authorList>
    </citation>
    <scope>NUCLEOTIDE SEQUENCE [LARGE SCALE GENOMIC DNA]</scope>
    <source>
        <strain evidence="1">WasteWater2</strain>
    </source>
</reference>
<dbReference type="Proteomes" id="UP000578531">
    <property type="component" value="Unassembled WGS sequence"/>
</dbReference>
<dbReference type="Gene3D" id="1.10.630.10">
    <property type="entry name" value="Cytochrome P450"/>
    <property type="match status" value="1"/>
</dbReference>
<dbReference type="RefSeq" id="XP_037165637.1">
    <property type="nucleotide sequence ID" value="XM_037307455.1"/>
</dbReference>
<dbReference type="GO" id="GO:0020037">
    <property type="term" value="F:heme binding"/>
    <property type="evidence" value="ECO:0007669"/>
    <property type="project" value="InterPro"/>
</dbReference>
<evidence type="ECO:0000313" key="1">
    <source>
        <dbReference type="EMBL" id="KAF6236287.1"/>
    </source>
</evidence>
<evidence type="ECO:0000313" key="2">
    <source>
        <dbReference type="Proteomes" id="UP000578531"/>
    </source>
</evidence>
<name>A0A8H6L5I6_9LECA</name>
<proteinExistence type="predicted"/>
<comment type="caution">
    <text evidence="1">The sequence shown here is derived from an EMBL/GenBank/DDBJ whole genome shotgun (WGS) entry which is preliminary data.</text>
</comment>
<accession>A0A8H6L5I6</accession>
<dbReference type="InterPro" id="IPR036396">
    <property type="entry name" value="Cyt_P450_sf"/>
</dbReference>
<dbReference type="InterPro" id="IPR001128">
    <property type="entry name" value="Cyt_P450"/>
</dbReference>
<dbReference type="GO" id="GO:0016705">
    <property type="term" value="F:oxidoreductase activity, acting on paired donors, with incorporation or reduction of molecular oxygen"/>
    <property type="evidence" value="ECO:0007669"/>
    <property type="project" value="InterPro"/>
</dbReference>
<dbReference type="Pfam" id="PF00067">
    <property type="entry name" value="p450"/>
    <property type="match status" value="1"/>
</dbReference>
<sequence>MIPATEAWAYRRFEAKINDLLLAGGESCSTALTGITTFLLRSPSELAILVDDIRTALARETDMISTAVHELRHLGVFIGENLRLAPSVPVDLVRVVAPEG</sequence>
<dbReference type="GO" id="GO:0005506">
    <property type="term" value="F:iron ion binding"/>
    <property type="evidence" value="ECO:0007669"/>
    <property type="project" value="InterPro"/>
</dbReference>
<organism evidence="1 2">
    <name type="scientific">Letharia columbiana</name>
    <dbReference type="NCBI Taxonomy" id="112416"/>
    <lineage>
        <taxon>Eukaryota</taxon>
        <taxon>Fungi</taxon>
        <taxon>Dikarya</taxon>
        <taxon>Ascomycota</taxon>
        <taxon>Pezizomycotina</taxon>
        <taxon>Lecanoromycetes</taxon>
        <taxon>OSLEUM clade</taxon>
        <taxon>Lecanoromycetidae</taxon>
        <taxon>Lecanorales</taxon>
        <taxon>Lecanorineae</taxon>
        <taxon>Parmeliaceae</taxon>
        <taxon>Letharia</taxon>
    </lineage>
</organism>
<dbReference type="OrthoDB" id="1470350at2759"/>
<dbReference type="GO" id="GO:0004497">
    <property type="term" value="F:monooxygenase activity"/>
    <property type="evidence" value="ECO:0007669"/>
    <property type="project" value="InterPro"/>
</dbReference>
<gene>
    <name evidence="1" type="ORF">HO173_005540</name>
</gene>
<dbReference type="EMBL" id="JACCJC010000020">
    <property type="protein sequence ID" value="KAF6236287.1"/>
    <property type="molecule type" value="Genomic_DNA"/>
</dbReference>